<sequence length="138" mass="15621">MRPFLSQFLVPGSDHFALLAGQILQQVTPAVSGVYKAPPQDRPLLLFGDADWWVGVYVEYKFRTPIPAHLQGLANHLAQNITDPTLQKFSLMANGEKAELALYEIQLQILGQPFTKALMDRTSPEFWELQGQLTRWVK</sequence>
<dbReference type="Proteomes" id="UP000189704">
    <property type="component" value="Unplaced"/>
</dbReference>
<dbReference type="KEGG" id="csyr:110596124"/>
<dbReference type="AlphaFoldDB" id="A0A3Q0E617"/>
<evidence type="ECO:0000313" key="2">
    <source>
        <dbReference type="Proteomes" id="UP000189704"/>
    </source>
</evidence>
<name>A0A3Q0E617_CARSF</name>
<reference evidence="3" key="1">
    <citation type="submission" date="2025-08" db="UniProtKB">
        <authorList>
            <consortium name="RefSeq"/>
        </authorList>
    </citation>
    <scope>IDENTIFICATION</scope>
</reference>
<evidence type="ECO:0000313" key="3">
    <source>
        <dbReference type="RefSeq" id="XP_021571011.1"/>
    </source>
</evidence>
<dbReference type="GeneID" id="110596124"/>
<organism evidence="2 3">
    <name type="scientific">Carlito syrichta</name>
    <name type="common">Philippine tarsier</name>
    <name type="synonym">Tarsius syrichta</name>
    <dbReference type="NCBI Taxonomy" id="1868482"/>
    <lineage>
        <taxon>Eukaryota</taxon>
        <taxon>Metazoa</taxon>
        <taxon>Chordata</taxon>
        <taxon>Craniata</taxon>
        <taxon>Vertebrata</taxon>
        <taxon>Euteleostomi</taxon>
        <taxon>Mammalia</taxon>
        <taxon>Eutheria</taxon>
        <taxon>Euarchontoglires</taxon>
        <taxon>Primates</taxon>
        <taxon>Haplorrhini</taxon>
        <taxon>Tarsiiformes</taxon>
        <taxon>Tarsiidae</taxon>
        <taxon>Carlito</taxon>
    </lineage>
</organism>
<dbReference type="RefSeq" id="XP_021571011.1">
    <property type="nucleotide sequence ID" value="XM_021715336.1"/>
</dbReference>
<evidence type="ECO:0000259" key="1">
    <source>
        <dbReference type="PROSITE" id="PS50024"/>
    </source>
</evidence>
<accession>A0A3Q0E617</accession>
<feature type="domain" description="SEA" evidence="1">
    <location>
        <begin position="99"/>
        <end position="138"/>
    </location>
</feature>
<gene>
    <name evidence="3" type="primary">LOC110596124</name>
</gene>
<keyword evidence="2" id="KW-1185">Reference proteome</keyword>
<dbReference type="PROSITE" id="PS50024">
    <property type="entry name" value="SEA"/>
    <property type="match status" value="1"/>
</dbReference>
<dbReference type="InterPro" id="IPR000082">
    <property type="entry name" value="SEA_dom"/>
</dbReference>
<proteinExistence type="predicted"/>
<dbReference type="OrthoDB" id="10070537at2759"/>
<protein>
    <submittedName>
        <fullName evidence="3">Taste receptor cell protein 1-like</fullName>
    </submittedName>
</protein>